<dbReference type="SMART" id="SM00666">
    <property type="entry name" value="PB1"/>
    <property type="match status" value="1"/>
</dbReference>
<keyword evidence="2" id="KW-0677">Repeat</keyword>
<dbReference type="PROSITE" id="PS50002">
    <property type="entry name" value="SH3"/>
    <property type="match status" value="2"/>
</dbReference>
<gene>
    <name evidence="8" type="ORF">RI543_003640</name>
</gene>
<comment type="caution">
    <text evidence="8">The sequence shown here is derived from an EMBL/GenBank/DDBJ whole genome shotgun (WGS) entry which is preliminary data.</text>
</comment>
<dbReference type="SUPFAM" id="SSF64268">
    <property type="entry name" value="PX domain"/>
    <property type="match status" value="1"/>
</dbReference>
<dbReference type="PANTHER" id="PTHR15706">
    <property type="entry name" value="SH3 MULTIPLE DOMAIN"/>
    <property type="match status" value="1"/>
</dbReference>
<dbReference type="PROSITE" id="PS51745">
    <property type="entry name" value="PB1"/>
    <property type="match status" value="1"/>
</dbReference>
<dbReference type="SMART" id="SM00312">
    <property type="entry name" value="PX"/>
    <property type="match status" value="1"/>
</dbReference>
<dbReference type="InterPro" id="IPR051228">
    <property type="entry name" value="NADPH_Oxidase/PX-Domain"/>
</dbReference>
<feature type="domain" description="SH3" evidence="5">
    <location>
        <begin position="82"/>
        <end position="142"/>
    </location>
</feature>
<sequence length="596" mass="67507">MLKNFRLPKKDHHGSKGRISSSDISGPTHVSDTFNGGNDGRTSSVKYAPESSKRISHSSDNRYSPSKGRNSTRHSHNKDLLSPEKVIKAKKSFKAHTATGISFNEGDFFYVIDENDQWFEAVNPSTGTQGLVPREYFEVFDKRPYSSTDRMSTEMSGNITTKSTSSKRSSNETESQKMGSLYAIVLYDFKAEKPDELTSYVGENLFICAHHNYEWFIAKPIGRLGGPGLVPVGFVSIIDIKTGYATGNDVKEDIDSVNLPTIQEWKRNVAKYKASNIALGQVDHNQNSESKPQKDDKESYYNDYTSSQKSVDIGNVHNVIIDAAINLFKFEDNKYWFSLECQLSSGKIRYLKRYYQDFYDLQVQLLDNFPSESGKLRDSSGNWTKRIIPYIPGPVPYVTDSITSKRKEDLNIYVKELIKLPAYICDYIAVRHLFNIRNNGYDREEIIDNNGLYSPAEKTEVLETAVNNTNCVKNDSVNNVNNENSTLTGEDLKITEKVSKLSISSSNPRSRPPSVAPPPLKPVKIKFYYKNDIFALMLSPNITYHELCNKIAPRIDSENFRLQIRLPEGDSEEITSDDQVSHIIYSKLKISVHDLK</sequence>
<evidence type="ECO:0000256" key="3">
    <source>
        <dbReference type="PROSITE-ProRule" id="PRU00192"/>
    </source>
</evidence>
<dbReference type="GO" id="GO:0051130">
    <property type="term" value="P:positive regulation of cellular component organization"/>
    <property type="evidence" value="ECO:0007669"/>
    <property type="project" value="UniProtKB-ARBA"/>
</dbReference>
<feature type="domain" description="PB1" evidence="7">
    <location>
        <begin position="522"/>
        <end position="595"/>
    </location>
</feature>
<accession>A0AAN7WKQ6</accession>
<keyword evidence="1 3" id="KW-0728">SH3 domain</keyword>
<dbReference type="Gene3D" id="3.10.20.90">
    <property type="entry name" value="Phosphatidylinositol 3-kinase Catalytic Subunit, Chain A, domain 1"/>
    <property type="match status" value="1"/>
</dbReference>
<evidence type="ECO:0000256" key="4">
    <source>
        <dbReference type="SAM" id="MobiDB-lite"/>
    </source>
</evidence>
<dbReference type="SUPFAM" id="SSF50044">
    <property type="entry name" value="SH3-domain"/>
    <property type="match status" value="2"/>
</dbReference>
<feature type="domain" description="SH3" evidence="5">
    <location>
        <begin position="178"/>
        <end position="240"/>
    </location>
</feature>
<dbReference type="FunFam" id="2.30.30.40:FF:000093">
    <property type="entry name" value="Protein kinase activator Bem1"/>
    <property type="match status" value="1"/>
</dbReference>
<feature type="compositionally biased region" description="Polar residues" evidence="4">
    <location>
        <begin position="148"/>
        <end position="159"/>
    </location>
</feature>
<evidence type="ECO:0000313" key="8">
    <source>
        <dbReference type="EMBL" id="KAK5779020.1"/>
    </source>
</evidence>
<dbReference type="GO" id="GO:0005938">
    <property type="term" value="C:cell cortex"/>
    <property type="evidence" value="ECO:0007669"/>
    <property type="project" value="UniProtKB-ARBA"/>
</dbReference>
<dbReference type="InterPro" id="IPR001452">
    <property type="entry name" value="SH3_domain"/>
</dbReference>
<feature type="region of interest" description="Disordered" evidence="4">
    <location>
        <begin position="148"/>
        <end position="174"/>
    </location>
</feature>
<dbReference type="InterPro" id="IPR035550">
    <property type="entry name" value="Bem1/Scd2_PX"/>
</dbReference>
<dbReference type="CDD" id="cd06890">
    <property type="entry name" value="PX_Bem1p"/>
    <property type="match status" value="1"/>
</dbReference>
<dbReference type="Proteomes" id="UP001306508">
    <property type="component" value="Unassembled WGS sequence"/>
</dbReference>
<keyword evidence="9" id="KW-1185">Reference proteome</keyword>
<dbReference type="GO" id="GO:0035091">
    <property type="term" value="F:phosphatidylinositol binding"/>
    <property type="evidence" value="ECO:0007669"/>
    <property type="project" value="InterPro"/>
</dbReference>
<feature type="region of interest" description="Disordered" evidence="4">
    <location>
        <begin position="1"/>
        <end position="84"/>
    </location>
</feature>
<dbReference type="Pfam" id="PF00787">
    <property type="entry name" value="PX"/>
    <property type="match status" value="1"/>
</dbReference>
<dbReference type="GO" id="GO:1902494">
    <property type="term" value="C:catalytic complex"/>
    <property type="evidence" value="ECO:0007669"/>
    <property type="project" value="UniProtKB-ARBA"/>
</dbReference>
<evidence type="ECO:0000259" key="6">
    <source>
        <dbReference type="PROSITE" id="PS50195"/>
    </source>
</evidence>
<dbReference type="CDD" id="cd05992">
    <property type="entry name" value="PB1"/>
    <property type="match status" value="1"/>
</dbReference>
<evidence type="ECO:0000259" key="5">
    <source>
        <dbReference type="PROSITE" id="PS50002"/>
    </source>
</evidence>
<dbReference type="InterPro" id="IPR000270">
    <property type="entry name" value="PB1_dom"/>
</dbReference>
<dbReference type="GO" id="GO:0000747">
    <property type="term" value="P:conjugation with cellular fusion"/>
    <property type="evidence" value="ECO:0007669"/>
    <property type="project" value="TreeGrafter"/>
</dbReference>
<feature type="compositionally biased region" description="Polar residues" evidence="4">
    <location>
        <begin position="18"/>
        <end position="45"/>
    </location>
</feature>
<dbReference type="Pfam" id="PF00564">
    <property type="entry name" value="PB1"/>
    <property type="match status" value="1"/>
</dbReference>
<dbReference type="AlphaFoldDB" id="A0AAN7WKQ6"/>
<dbReference type="PROSITE" id="PS50195">
    <property type="entry name" value="PX"/>
    <property type="match status" value="1"/>
</dbReference>
<dbReference type="InterPro" id="IPR035549">
    <property type="entry name" value="Bem1/Scd2_SH3_2"/>
</dbReference>
<dbReference type="SMART" id="SM00326">
    <property type="entry name" value="SH3"/>
    <property type="match status" value="2"/>
</dbReference>
<evidence type="ECO:0000256" key="2">
    <source>
        <dbReference type="ARBA" id="ARBA00022737"/>
    </source>
</evidence>
<proteinExistence type="predicted"/>
<dbReference type="CDD" id="cd11879">
    <property type="entry name" value="SH3_Bem1p_2"/>
    <property type="match status" value="1"/>
</dbReference>
<dbReference type="InterPro" id="IPR036028">
    <property type="entry name" value="SH3-like_dom_sf"/>
</dbReference>
<dbReference type="Pfam" id="PF00018">
    <property type="entry name" value="SH3_1"/>
    <property type="match status" value="2"/>
</dbReference>
<evidence type="ECO:0000259" key="7">
    <source>
        <dbReference type="PROSITE" id="PS51745"/>
    </source>
</evidence>
<dbReference type="EMBL" id="JAWIZZ010000048">
    <property type="protein sequence ID" value="KAK5779020.1"/>
    <property type="molecule type" value="Genomic_DNA"/>
</dbReference>
<dbReference type="InterPro" id="IPR036871">
    <property type="entry name" value="PX_dom_sf"/>
</dbReference>
<dbReference type="SUPFAM" id="SSF54277">
    <property type="entry name" value="CAD &amp; PB1 domains"/>
    <property type="match status" value="1"/>
</dbReference>
<protein>
    <recommendedName>
        <fullName evidence="10">Bud emergence protein 1</fullName>
    </recommendedName>
</protein>
<evidence type="ECO:0008006" key="10">
    <source>
        <dbReference type="Google" id="ProtNLM"/>
    </source>
</evidence>
<evidence type="ECO:0000313" key="9">
    <source>
        <dbReference type="Proteomes" id="UP001306508"/>
    </source>
</evidence>
<dbReference type="InterPro" id="IPR053793">
    <property type="entry name" value="PB1-like"/>
</dbReference>
<feature type="domain" description="PX" evidence="6">
    <location>
        <begin position="315"/>
        <end position="441"/>
    </location>
</feature>
<feature type="compositionally biased region" description="Basic residues" evidence="4">
    <location>
        <begin position="1"/>
        <end position="16"/>
    </location>
</feature>
<dbReference type="Gene3D" id="3.30.1520.10">
    <property type="entry name" value="Phox-like domain"/>
    <property type="match status" value="1"/>
</dbReference>
<dbReference type="Gene3D" id="2.30.30.40">
    <property type="entry name" value="SH3 Domains"/>
    <property type="match status" value="2"/>
</dbReference>
<organism evidence="8 9">
    <name type="scientific">Arxiozyma heterogenica</name>
    <dbReference type="NCBI Taxonomy" id="278026"/>
    <lineage>
        <taxon>Eukaryota</taxon>
        <taxon>Fungi</taxon>
        <taxon>Dikarya</taxon>
        <taxon>Ascomycota</taxon>
        <taxon>Saccharomycotina</taxon>
        <taxon>Saccharomycetes</taxon>
        <taxon>Saccharomycetales</taxon>
        <taxon>Saccharomycetaceae</taxon>
        <taxon>Arxiozyma</taxon>
    </lineage>
</organism>
<name>A0AAN7WKQ6_9SACH</name>
<dbReference type="GO" id="GO:0043332">
    <property type="term" value="C:mating projection tip"/>
    <property type="evidence" value="ECO:0007669"/>
    <property type="project" value="TreeGrafter"/>
</dbReference>
<dbReference type="InterPro" id="IPR001683">
    <property type="entry name" value="PX_dom"/>
</dbReference>
<evidence type="ECO:0000256" key="1">
    <source>
        <dbReference type="ARBA" id="ARBA00022443"/>
    </source>
</evidence>
<feature type="compositionally biased region" description="Basic and acidic residues" evidence="4">
    <location>
        <begin position="51"/>
        <end position="60"/>
    </location>
</feature>
<dbReference type="GO" id="GO:0030674">
    <property type="term" value="F:protein-macromolecule adaptor activity"/>
    <property type="evidence" value="ECO:0007669"/>
    <property type="project" value="TreeGrafter"/>
</dbReference>
<dbReference type="PANTHER" id="PTHR15706:SF2">
    <property type="entry name" value="SH3 AND PX DOMAIN-CONTAINING PROTEIN 2A"/>
    <property type="match status" value="1"/>
</dbReference>
<reference evidence="9" key="1">
    <citation type="submission" date="2023-07" db="EMBL/GenBank/DDBJ databases">
        <title>A draft genome of Kazachstania heterogenica Y-27499.</title>
        <authorList>
            <person name="Donic C."/>
            <person name="Kralova J.S."/>
            <person name="Fidel L."/>
            <person name="Ben-Dor S."/>
            <person name="Jung S."/>
        </authorList>
    </citation>
    <scope>NUCLEOTIDE SEQUENCE [LARGE SCALE GENOMIC DNA]</scope>
    <source>
        <strain evidence="9">Y27499</strain>
    </source>
</reference>